<dbReference type="EMBL" id="PSQE01000004">
    <property type="protein sequence ID" value="RHN62860.1"/>
    <property type="molecule type" value="Genomic_DNA"/>
</dbReference>
<organism evidence="1">
    <name type="scientific">Medicago truncatula</name>
    <name type="common">Barrel medic</name>
    <name type="synonym">Medicago tribuloides</name>
    <dbReference type="NCBI Taxonomy" id="3880"/>
    <lineage>
        <taxon>Eukaryota</taxon>
        <taxon>Viridiplantae</taxon>
        <taxon>Streptophyta</taxon>
        <taxon>Embryophyta</taxon>
        <taxon>Tracheophyta</taxon>
        <taxon>Spermatophyta</taxon>
        <taxon>Magnoliopsida</taxon>
        <taxon>eudicotyledons</taxon>
        <taxon>Gunneridae</taxon>
        <taxon>Pentapetalae</taxon>
        <taxon>rosids</taxon>
        <taxon>fabids</taxon>
        <taxon>Fabales</taxon>
        <taxon>Fabaceae</taxon>
        <taxon>Papilionoideae</taxon>
        <taxon>50 kb inversion clade</taxon>
        <taxon>NPAAA clade</taxon>
        <taxon>Hologalegina</taxon>
        <taxon>IRL clade</taxon>
        <taxon>Trifolieae</taxon>
        <taxon>Medicago</taxon>
    </lineage>
</organism>
<dbReference type="HOGENOM" id="CLU_2124751_0_0_1"/>
<keyword evidence="6" id="KW-1185">Reference proteome</keyword>
<dbReference type="EMBL" id="BT138501">
    <property type="protein sequence ID" value="AFK38296.1"/>
    <property type="molecule type" value="mRNA"/>
</dbReference>
<proteinExistence type="evidence at transcript level"/>
<dbReference type="AlphaFoldDB" id="B7FH39"/>
<name>B7FH39_MEDTR</name>
<dbReference type="EMBL" id="BT145176">
    <property type="protein sequence ID" value="AFK44970.1"/>
    <property type="molecule type" value="mRNA"/>
</dbReference>
<accession>B7FH39</accession>
<protein>
    <submittedName>
        <fullName evidence="1 5">Uncharacterized protein</fullName>
    </submittedName>
</protein>
<evidence type="ECO:0000313" key="3">
    <source>
        <dbReference type="EMBL" id="KEH31375.1"/>
    </source>
</evidence>
<dbReference type="EnsemblPlants" id="KEH31375">
    <property type="protein sequence ID" value="KEH31375"/>
    <property type="gene ID" value="MTR_4g094620"/>
</dbReference>
<dbReference type="EMBL" id="BT051404">
    <property type="protein sequence ID" value="ACJ84068.1"/>
    <property type="molecule type" value="mRNA"/>
</dbReference>
<evidence type="ECO:0000313" key="4">
    <source>
        <dbReference type="EMBL" id="RHN62860.1"/>
    </source>
</evidence>
<sequence>MERLMPLTTRVANKISLRLNSKLVQKLPRVTLLIVTMEPKMLSTTQMEELRNLERPSSTLGHILEIKPLGASQTYIQQSTYINICMCMASNYKIKCFNFCVYTVYYMLDVLNMK</sequence>
<evidence type="ECO:0000313" key="1">
    <source>
        <dbReference type="EMBL" id="ACJ84068.1"/>
    </source>
</evidence>
<gene>
    <name evidence="3" type="ordered locus">MTR_4g094620</name>
    <name evidence="4" type="ORF">MtrunA17_Chr4g0052001</name>
</gene>
<reference evidence="4" key="6">
    <citation type="journal article" date="2018" name="Nat. Plants">
        <title>Whole-genome landscape of Medicago truncatula symbiotic genes.</title>
        <authorList>
            <person name="Pecrix Y."/>
            <person name="Gamas P."/>
            <person name="Carrere S."/>
        </authorList>
    </citation>
    <scope>NUCLEOTIDE SEQUENCE</scope>
    <source>
        <tissue evidence="4">Leaves</tissue>
    </source>
</reference>
<dbReference type="Gramene" id="rna25486">
    <property type="protein sequence ID" value="RHN62860.1"/>
    <property type="gene ID" value="gene25486"/>
</dbReference>
<reference evidence="5" key="5">
    <citation type="submission" date="2015-04" db="UniProtKB">
        <authorList>
            <consortium name="EnsemblPlants"/>
        </authorList>
    </citation>
    <scope>IDENTIFICATION</scope>
    <source>
        <strain evidence="5">cv. Jemalong A17</strain>
    </source>
</reference>
<reference evidence="1" key="1">
    <citation type="submission" date="2008-12" db="EMBL/GenBank/DDBJ databases">
        <title>Medicago truncatula full length cdna cloning project.</title>
        <authorList>
            <person name="Moskal W."/>
            <person name="Chan A."/>
            <person name="Cheung F."/>
            <person name="Xiao Y."/>
            <person name="Town C.D."/>
        </authorList>
    </citation>
    <scope>NUCLEOTIDE SEQUENCE</scope>
</reference>
<dbReference type="Proteomes" id="UP000265566">
    <property type="component" value="Chromosome 4"/>
</dbReference>
<evidence type="ECO:0000313" key="2">
    <source>
        <dbReference type="EMBL" id="AFK38296.1"/>
    </source>
</evidence>
<reference evidence="3 6" key="2">
    <citation type="journal article" date="2011" name="Nature">
        <title>The Medicago genome provides insight into the evolution of rhizobial symbioses.</title>
        <authorList>
            <person name="Young N.D."/>
            <person name="Debelle F."/>
            <person name="Oldroyd G.E."/>
            <person name="Geurts R."/>
            <person name="Cannon S.B."/>
            <person name="Udvardi M.K."/>
            <person name="Benedito V.A."/>
            <person name="Mayer K.F."/>
            <person name="Gouzy J."/>
            <person name="Schoof H."/>
            <person name="Van de Peer Y."/>
            <person name="Proost S."/>
            <person name="Cook D.R."/>
            <person name="Meyers B.C."/>
            <person name="Spannagl M."/>
            <person name="Cheung F."/>
            <person name="De Mita S."/>
            <person name="Krishnakumar V."/>
            <person name="Gundlach H."/>
            <person name="Zhou S."/>
            <person name="Mudge J."/>
            <person name="Bharti A.K."/>
            <person name="Murray J.D."/>
            <person name="Naoumkina M.A."/>
            <person name="Rosen B."/>
            <person name="Silverstein K.A."/>
            <person name="Tang H."/>
            <person name="Rombauts S."/>
            <person name="Zhao P.X."/>
            <person name="Zhou P."/>
            <person name="Barbe V."/>
            <person name="Bardou P."/>
            <person name="Bechner M."/>
            <person name="Bellec A."/>
            <person name="Berger A."/>
            <person name="Berges H."/>
            <person name="Bidwell S."/>
            <person name="Bisseling T."/>
            <person name="Choisne N."/>
            <person name="Couloux A."/>
            <person name="Denny R."/>
            <person name="Deshpande S."/>
            <person name="Dai X."/>
            <person name="Doyle J.J."/>
            <person name="Dudez A.M."/>
            <person name="Farmer A.D."/>
            <person name="Fouteau S."/>
            <person name="Franken C."/>
            <person name="Gibelin C."/>
            <person name="Gish J."/>
            <person name="Goldstein S."/>
            <person name="Gonzalez A.J."/>
            <person name="Green P.J."/>
            <person name="Hallab A."/>
            <person name="Hartog M."/>
            <person name="Hua A."/>
            <person name="Humphray S.J."/>
            <person name="Jeong D.H."/>
            <person name="Jing Y."/>
            <person name="Jocker A."/>
            <person name="Kenton S.M."/>
            <person name="Kim D.J."/>
            <person name="Klee K."/>
            <person name="Lai H."/>
            <person name="Lang C."/>
            <person name="Lin S."/>
            <person name="Macmil S.L."/>
            <person name="Magdelenat G."/>
            <person name="Matthews L."/>
            <person name="McCorrison J."/>
            <person name="Monaghan E.L."/>
            <person name="Mun J.H."/>
            <person name="Najar F.Z."/>
            <person name="Nicholson C."/>
            <person name="Noirot C."/>
            <person name="O'Bleness M."/>
            <person name="Paule C.R."/>
            <person name="Poulain J."/>
            <person name="Prion F."/>
            <person name="Qin B."/>
            <person name="Qu C."/>
            <person name="Retzel E.F."/>
            <person name="Riddle C."/>
            <person name="Sallet E."/>
            <person name="Samain S."/>
            <person name="Samson N."/>
            <person name="Sanders I."/>
            <person name="Saurat O."/>
            <person name="Scarpelli C."/>
            <person name="Schiex T."/>
            <person name="Segurens B."/>
            <person name="Severin A.J."/>
            <person name="Sherrier D.J."/>
            <person name="Shi R."/>
            <person name="Sims S."/>
            <person name="Singer S.R."/>
            <person name="Sinharoy S."/>
            <person name="Sterck L."/>
            <person name="Viollet A."/>
            <person name="Wang B.B."/>
            <person name="Wang K."/>
            <person name="Wang M."/>
            <person name="Wang X."/>
            <person name="Warfsmann J."/>
            <person name="Weissenbach J."/>
            <person name="White D.D."/>
            <person name="White J.D."/>
            <person name="Wiley G.B."/>
            <person name="Wincker P."/>
            <person name="Xing Y."/>
            <person name="Yang L."/>
            <person name="Yao Z."/>
            <person name="Ying F."/>
            <person name="Zhai J."/>
            <person name="Zhou L."/>
            <person name="Zuber A."/>
            <person name="Denarie J."/>
            <person name="Dixon R.A."/>
            <person name="May G.D."/>
            <person name="Schwartz D.C."/>
            <person name="Rogers J."/>
            <person name="Quetier F."/>
            <person name="Town C.D."/>
            <person name="Roe B.A."/>
        </authorList>
    </citation>
    <scope>NUCLEOTIDE SEQUENCE [LARGE SCALE GENOMIC DNA]</scope>
    <source>
        <strain evidence="3">A17</strain>
        <strain evidence="5 6">cv. Jemalong A17</strain>
    </source>
</reference>
<reference evidence="2" key="3">
    <citation type="submission" date="2012-05" db="EMBL/GenBank/DDBJ databases">
        <authorList>
            <person name="Krishnakumar V."/>
            <person name="Cheung F."/>
            <person name="Xiao Y."/>
            <person name="Chan A."/>
            <person name="Moskal W.A."/>
            <person name="Town C.D."/>
        </authorList>
    </citation>
    <scope>NUCLEOTIDE SEQUENCE</scope>
</reference>
<evidence type="ECO:0000313" key="5">
    <source>
        <dbReference type="EnsemblPlants" id="KEH31375"/>
    </source>
</evidence>
<reference evidence="3 6" key="4">
    <citation type="journal article" date="2014" name="BMC Genomics">
        <title>An improved genome release (version Mt4.0) for the model legume Medicago truncatula.</title>
        <authorList>
            <person name="Tang H."/>
            <person name="Krishnakumar V."/>
            <person name="Bidwell S."/>
            <person name="Rosen B."/>
            <person name="Chan A."/>
            <person name="Zhou S."/>
            <person name="Gentzbittel L."/>
            <person name="Childs K.L."/>
            <person name="Yandell M."/>
            <person name="Gundlach H."/>
            <person name="Mayer K.F."/>
            <person name="Schwartz D.C."/>
            <person name="Town C.D."/>
        </authorList>
    </citation>
    <scope>GENOME REANNOTATION</scope>
    <source>
        <strain evidence="3">A17</strain>
        <strain evidence="5 6">cv. Jemalong A17</strain>
    </source>
</reference>
<dbReference type="Proteomes" id="UP000002051">
    <property type="component" value="Chromosome 4"/>
</dbReference>
<evidence type="ECO:0000313" key="6">
    <source>
        <dbReference type="Proteomes" id="UP000002051"/>
    </source>
</evidence>
<dbReference type="EMBL" id="CM001220">
    <property type="protein sequence ID" value="KEH31375.1"/>
    <property type="molecule type" value="Genomic_DNA"/>
</dbReference>